<protein>
    <submittedName>
        <fullName evidence="2">3-methyladenine DNA glycosylase AlkD</fullName>
    </submittedName>
</protein>
<dbReference type="PANTHER" id="PTHR34070:SF1">
    <property type="entry name" value="DNA ALKYLATION REPAIR PROTEIN"/>
    <property type="match status" value="1"/>
</dbReference>
<dbReference type="EMBL" id="CAADGH010000011">
    <property type="protein sequence ID" value="VFK74865.1"/>
    <property type="molecule type" value="Genomic_DNA"/>
</dbReference>
<sequence>MASTATTAQVAGDVVERLRRSLVSLGDPHHAEGAKRYLGEKFRAYGVRGGKKEIARQLRAALRQHVSLEDEARMALAEALFASGIYEEGQAAILLLQRRKRPFPPETLRMLERWICAHVNNWGICDSFCIGVVCRIPLAFPDQTRVLRGWADSRNRWVRRAACVTMAKLCRVGDFAEDVIELSELLLARNERDDIVQKAWGWMLKELAQRRPALALPYFFRTAPRLPKLVLAQATERLPKSTRLTLRNQHANRQHEPLCKM</sequence>
<evidence type="ECO:0000313" key="3">
    <source>
        <dbReference type="EMBL" id="VFK29669.1"/>
    </source>
</evidence>
<gene>
    <name evidence="2" type="ORF">BECKMB1821G_GA0114241_101529</name>
    <name evidence="4" type="ORF">BECKMB1821H_GA0114242_101128</name>
    <name evidence="3" type="ORF">BECKMB1821I_GA0114274_101128</name>
</gene>
<dbReference type="InterPro" id="IPR016024">
    <property type="entry name" value="ARM-type_fold"/>
</dbReference>
<feature type="coiled-coil region" evidence="1">
    <location>
        <begin position="51"/>
        <end position="78"/>
    </location>
</feature>
<accession>A0A450X8V6</accession>
<name>A0A450X8V6_9GAMM</name>
<evidence type="ECO:0000256" key="1">
    <source>
        <dbReference type="SAM" id="Coils"/>
    </source>
</evidence>
<dbReference type="AlphaFoldDB" id="A0A450X8V6"/>
<dbReference type="CDD" id="cd06561">
    <property type="entry name" value="AlkD_like"/>
    <property type="match status" value="1"/>
</dbReference>
<dbReference type="InterPro" id="IPR014825">
    <property type="entry name" value="DNA_alkylation"/>
</dbReference>
<keyword evidence="1" id="KW-0175">Coiled coil</keyword>
<dbReference type="PANTHER" id="PTHR34070">
    <property type="entry name" value="ARMADILLO-TYPE FOLD"/>
    <property type="match status" value="1"/>
</dbReference>
<proteinExistence type="predicted"/>
<evidence type="ECO:0000313" key="2">
    <source>
        <dbReference type="EMBL" id="VFK25683.1"/>
    </source>
</evidence>
<dbReference type="Pfam" id="PF08713">
    <property type="entry name" value="DNA_alkylation"/>
    <property type="match status" value="1"/>
</dbReference>
<dbReference type="SUPFAM" id="SSF48371">
    <property type="entry name" value="ARM repeat"/>
    <property type="match status" value="1"/>
</dbReference>
<dbReference type="EMBL" id="CAADFQ010000011">
    <property type="protein sequence ID" value="VFK29669.1"/>
    <property type="molecule type" value="Genomic_DNA"/>
</dbReference>
<dbReference type="EMBL" id="CAADFO010000015">
    <property type="protein sequence ID" value="VFK25683.1"/>
    <property type="molecule type" value="Genomic_DNA"/>
</dbReference>
<dbReference type="Gene3D" id="1.25.10.90">
    <property type="match status" value="1"/>
</dbReference>
<reference evidence="2" key="1">
    <citation type="submission" date="2019-02" db="EMBL/GenBank/DDBJ databases">
        <authorList>
            <person name="Gruber-Vodicka R. H."/>
            <person name="Seah K. B. B."/>
        </authorList>
    </citation>
    <scope>NUCLEOTIDE SEQUENCE</scope>
    <source>
        <strain evidence="2">BECK_BZ197</strain>
        <strain evidence="4">BECK_BZ198</strain>
        <strain evidence="3">BECK_BZ199</strain>
    </source>
</reference>
<evidence type="ECO:0000313" key="4">
    <source>
        <dbReference type="EMBL" id="VFK74865.1"/>
    </source>
</evidence>
<organism evidence="2">
    <name type="scientific">Candidatus Kentrum sp. MB</name>
    <dbReference type="NCBI Taxonomy" id="2138164"/>
    <lineage>
        <taxon>Bacteria</taxon>
        <taxon>Pseudomonadati</taxon>
        <taxon>Pseudomonadota</taxon>
        <taxon>Gammaproteobacteria</taxon>
        <taxon>Candidatus Kentrum</taxon>
    </lineage>
</organism>